<keyword evidence="4 14" id="KW-0732">Signal</keyword>
<evidence type="ECO:0000256" key="14">
    <source>
        <dbReference type="SAM" id="SignalP"/>
    </source>
</evidence>
<dbReference type="Proteomes" id="UP000694850">
    <property type="component" value="Unplaced"/>
</dbReference>
<dbReference type="FunFam" id="2.60.40.10:FF:000910">
    <property type="entry name" value="T-lymphocyte activation antigen CD80"/>
    <property type="match status" value="1"/>
</dbReference>
<dbReference type="InterPro" id="IPR013106">
    <property type="entry name" value="Ig_V-set"/>
</dbReference>
<reference evidence="17" key="1">
    <citation type="submission" date="2025-08" db="UniProtKB">
        <authorList>
            <consortium name="RefSeq"/>
        </authorList>
    </citation>
    <scope>IDENTIFICATION</scope>
</reference>
<feature type="transmembrane region" description="Helical" evidence="13">
    <location>
        <begin position="245"/>
        <end position="273"/>
    </location>
</feature>
<keyword evidence="8" id="KW-0675">Receptor</keyword>
<dbReference type="GO" id="GO:0031295">
    <property type="term" value="P:T cell costimulation"/>
    <property type="evidence" value="ECO:0007669"/>
    <property type="project" value="InterPro"/>
</dbReference>
<feature type="chain" id="PRO_5034222694" description="T-lymphocyte activation antigen CD80" evidence="14">
    <location>
        <begin position="35"/>
        <end position="280"/>
    </location>
</feature>
<dbReference type="GO" id="GO:0007166">
    <property type="term" value="P:cell surface receptor signaling pathway"/>
    <property type="evidence" value="ECO:0007669"/>
    <property type="project" value="TreeGrafter"/>
</dbReference>
<dbReference type="PROSITE" id="PS50835">
    <property type="entry name" value="IG_LIKE"/>
    <property type="match status" value="2"/>
</dbReference>
<evidence type="ECO:0000256" key="1">
    <source>
        <dbReference type="ARBA" id="ARBA00004251"/>
    </source>
</evidence>
<sequence>MAHTLMWGTLPPHWPHFKLFHLLVLAGLFHFCSGDSQVTKAVKEMAVLSCEYNIPTDQLTNFRIYWQKKNEMVLAIMSGKVSVWPEYANRTIADITNNLSIVILALRLSDKGIYTCVVQKTDNGFYKKEHLALVTLSIRVDFHDPIITDLGNPSVDIKKILCTSSGGFPEPRLSWLENGKELNAINLTVSQDSETELYTISSELHFNLTRNHTFICLIKYGDKQVSQTFSWIIPKPLPTDNQFPLWAIILITIIGIFGIIVSVICCWSCNCLLGITVKSS</sequence>
<dbReference type="SUPFAM" id="SSF48726">
    <property type="entry name" value="Immunoglobulin"/>
    <property type="match status" value="2"/>
</dbReference>
<dbReference type="SMART" id="SM00409">
    <property type="entry name" value="IG"/>
    <property type="match status" value="1"/>
</dbReference>
<dbReference type="InterPro" id="IPR013783">
    <property type="entry name" value="Ig-like_fold"/>
</dbReference>
<dbReference type="FunFam" id="2.60.40.10:FF:001077">
    <property type="entry name" value="T-lymphocyte activation antigen CD80"/>
    <property type="match status" value="1"/>
</dbReference>
<keyword evidence="16" id="KW-1185">Reference proteome</keyword>
<dbReference type="GO" id="GO:0009897">
    <property type="term" value="C:external side of plasma membrane"/>
    <property type="evidence" value="ECO:0007669"/>
    <property type="project" value="TreeGrafter"/>
</dbReference>
<evidence type="ECO:0000259" key="15">
    <source>
        <dbReference type="PROSITE" id="PS50835"/>
    </source>
</evidence>
<dbReference type="GO" id="GO:0006955">
    <property type="term" value="P:immune response"/>
    <property type="evidence" value="ECO:0007669"/>
    <property type="project" value="TreeGrafter"/>
</dbReference>
<keyword evidence="7" id="KW-1015">Disulfide bond</keyword>
<dbReference type="CTD" id="941"/>
<keyword evidence="2" id="KW-1003">Cell membrane</keyword>
<evidence type="ECO:0000256" key="13">
    <source>
        <dbReference type="SAM" id="Phobius"/>
    </source>
</evidence>
<evidence type="ECO:0000256" key="10">
    <source>
        <dbReference type="ARBA" id="ARBA00023319"/>
    </source>
</evidence>
<dbReference type="InterPro" id="IPR007110">
    <property type="entry name" value="Ig-like_dom"/>
</dbReference>
<gene>
    <name evidence="17" type="primary">CD80</name>
</gene>
<keyword evidence="9" id="KW-0325">Glycoprotein</keyword>
<dbReference type="InterPro" id="IPR037676">
    <property type="entry name" value="CD80_IgC"/>
</dbReference>
<dbReference type="GO" id="GO:0071222">
    <property type="term" value="P:cellular response to lipopolysaccharide"/>
    <property type="evidence" value="ECO:0007669"/>
    <property type="project" value="TreeGrafter"/>
</dbReference>
<comment type="subcellular location">
    <subcellularLocation>
        <location evidence="1">Cell membrane</location>
        <topology evidence="1">Single-pass type I membrane protein</topology>
    </subcellularLocation>
</comment>
<evidence type="ECO:0000256" key="9">
    <source>
        <dbReference type="ARBA" id="ARBA00023180"/>
    </source>
</evidence>
<evidence type="ECO:0000256" key="8">
    <source>
        <dbReference type="ARBA" id="ARBA00023170"/>
    </source>
</evidence>
<keyword evidence="10" id="KW-0393">Immunoglobulin domain</keyword>
<dbReference type="GeneID" id="103199606"/>
<evidence type="ECO:0000256" key="6">
    <source>
        <dbReference type="ARBA" id="ARBA00023136"/>
    </source>
</evidence>
<dbReference type="Pfam" id="PF08205">
    <property type="entry name" value="C2-set_2"/>
    <property type="match status" value="1"/>
</dbReference>
<feature type="domain" description="Ig-like" evidence="15">
    <location>
        <begin position="15"/>
        <end position="132"/>
    </location>
</feature>
<dbReference type="RefSeq" id="XP_007942113.1">
    <property type="nucleotide sequence ID" value="XM_007943922.1"/>
</dbReference>
<accession>A0A8B7A2D7</accession>
<name>A0A8B7A2D7_ORYAF</name>
<evidence type="ECO:0000256" key="3">
    <source>
        <dbReference type="ARBA" id="ARBA00022692"/>
    </source>
</evidence>
<keyword evidence="6 13" id="KW-0472">Membrane</keyword>
<evidence type="ECO:0000313" key="16">
    <source>
        <dbReference type="Proteomes" id="UP000694850"/>
    </source>
</evidence>
<dbReference type="GO" id="GO:0042102">
    <property type="term" value="P:positive regulation of T cell proliferation"/>
    <property type="evidence" value="ECO:0007669"/>
    <property type="project" value="TreeGrafter"/>
</dbReference>
<dbReference type="InterPro" id="IPR042711">
    <property type="entry name" value="CD80_IgV"/>
</dbReference>
<dbReference type="Pfam" id="PF07686">
    <property type="entry name" value="V-set"/>
    <property type="match status" value="1"/>
</dbReference>
<dbReference type="OrthoDB" id="9904387at2759"/>
<dbReference type="CDD" id="cd16083">
    <property type="entry name" value="IgC1_CD80"/>
    <property type="match status" value="1"/>
</dbReference>
<dbReference type="GO" id="GO:0015026">
    <property type="term" value="F:coreceptor activity"/>
    <property type="evidence" value="ECO:0007669"/>
    <property type="project" value="InterPro"/>
</dbReference>
<evidence type="ECO:0000256" key="11">
    <source>
        <dbReference type="ARBA" id="ARBA00074080"/>
    </source>
</evidence>
<dbReference type="Gene3D" id="2.60.40.10">
    <property type="entry name" value="Immunoglobulins"/>
    <property type="match status" value="2"/>
</dbReference>
<evidence type="ECO:0000256" key="5">
    <source>
        <dbReference type="ARBA" id="ARBA00022989"/>
    </source>
</evidence>
<keyword evidence="3 13" id="KW-0812">Transmembrane</keyword>
<dbReference type="InterPro" id="IPR003599">
    <property type="entry name" value="Ig_sub"/>
</dbReference>
<evidence type="ECO:0000256" key="4">
    <source>
        <dbReference type="ARBA" id="ARBA00022729"/>
    </source>
</evidence>
<dbReference type="GO" id="GO:0042130">
    <property type="term" value="P:negative regulation of T cell proliferation"/>
    <property type="evidence" value="ECO:0007669"/>
    <property type="project" value="TreeGrafter"/>
</dbReference>
<proteinExistence type="predicted"/>
<evidence type="ECO:0000256" key="12">
    <source>
        <dbReference type="ARBA" id="ARBA00079216"/>
    </source>
</evidence>
<dbReference type="AlphaFoldDB" id="A0A8B7A2D7"/>
<evidence type="ECO:0000256" key="2">
    <source>
        <dbReference type="ARBA" id="ARBA00022475"/>
    </source>
</evidence>
<dbReference type="PANTHER" id="PTHR25466:SF4">
    <property type="entry name" value="T-LYMPHOCYTE ACTIVATION ANTIGEN CD80"/>
    <property type="match status" value="1"/>
</dbReference>
<evidence type="ECO:0000256" key="7">
    <source>
        <dbReference type="ARBA" id="ARBA00023157"/>
    </source>
</evidence>
<evidence type="ECO:0000313" key="17">
    <source>
        <dbReference type="RefSeq" id="XP_007942113.1"/>
    </source>
</evidence>
<organism evidence="16 17">
    <name type="scientific">Orycteropus afer afer</name>
    <dbReference type="NCBI Taxonomy" id="1230840"/>
    <lineage>
        <taxon>Eukaryota</taxon>
        <taxon>Metazoa</taxon>
        <taxon>Chordata</taxon>
        <taxon>Craniata</taxon>
        <taxon>Vertebrata</taxon>
        <taxon>Euteleostomi</taxon>
        <taxon>Mammalia</taxon>
        <taxon>Eutheria</taxon>
        <taxon>Afrotheria</taxon>
        <taxon>Tubulidentata</taxon>
        <taxon>Orycteropodidae</taxon>
        <taxon>Orycteropus</taxon>
    </lineage>
</organism>
<dbReference type="InterPro" id="IPR013162">
    <property type="entry name" value="CD80_C2-set"/>
</dbReference>
<keyword evidence="5 13" id="KW-1133">Transmembrane helix</keyword>
<feature type="signal peptide" evidence="14">
    <location>
        <begin position="1"/>
        <end position="34"/>
    </location>
</feature>
<dbReference type="InterPro" id="IPR051713">
    <property type="entry name" value="T-cell_Activation_Regulation"/>
</dbReference>
<dbReference type="PANTHER" id="PTHR25466">
    <property type="entry name" value="T-LYMPHOCYTE ACTIVATION ANTIGEN"/>
    <property type="match status" value="1"/>
</dbReference>
<feature type="domain" description="Ig-like" evidence="15">
    <location>
        <begin position="151"/>
        <end position="230"/>
    </location>
</feature>
<protein>
    <recommendedName>
        <fullName evidence="11">T-lymphocyte activation antigen CD80</fullName>
    </recommendedName>
    <alternativeName>
        <fullName evidence="12">Activation B7-1 antigen</fullName>
    </alternativeName>
</protein>
<dbReference type="InterPro" id="IPR036179">
    <property type="entry name" value="Ig-like_dom_sf"/>
</dbReference>
<dbReference type="CDD" id="cd16086">
    <property type="entry name" value="IgV_CD80"/>
    <property type="match status" value="1"/>
</dbReference>